<keyword evidence="1 2" id="KW-1015">Disulfide bond</keyword>
<accession>A0A6A4VKV7</accession>
<evidence type="ECO:0000259" key="5">
    <source>
        <dbReference type="PROSITE" id="PS50038"/>
    </source>
</evidence>
<dbReference type="InterPro" id="IPR055110">
    <property type="entry name" value="RECK-like_N"/>
</dbReference>
<dbReference type="Proteomes" id="UP000440578">
    <property type="component" value="Unassembled WGS sequence"/>
</dbReference>
<feature type="transmembrane region" description="Helical" evidence="3">
    <location>
        <begin position="741"/>
        <end position="762"/>
    </location>
</feature>
<feature type="domain" description="FZ" evidence="5">
    <location>
        <begin position="218"/>
        <end position="348"/>
    </location>
</feature>
<dbReference type="EMBL" id="VIIS01001672">
    <property type="protein sequence ID" value="KAF0294685.1"/>
    <property type="molecule type" value="Genomic_DNA"/>
</dbReference>
<comment type="caution">
    <text evidence="6">The sequence shown here is derived from an EMBL/GenBank/DDBJ whole genome shotgun (WGS) entry which is preliminary data.</text>
</comment>
<protein>
    <submittedName>
        <fullName evidence="6">Reversion-inducing cysteine-rich protein with Kazal motifs</fullName>
    </submittedName>
</protein>
<reference evidence="6 7" key="1">
    <citation type="submission" date="2019-07" db="EMBL/GenBank/DDBJ databases">
        <title>Draft genome assembly of a fouling barnacle, Amphibalanus amphitrite (Darwin, 1854): The first reference genome for Thecostraca.</title>
        <authorList>
            <person name="Kim W."/>
        </authorList>
    </citation>
    <scope>NUCLEOTIDE SEQUENCE [LARGE SCALE GENOMIC DNA]</scope>
    <source>
        <strain evidence="6">SNU_AA5</strain>
        <tissue evidence="6">Soma without cirri and trophi</tissue>
    </source>
</reference>
<comment type="caution">
    <text evidence="2">Lacks conserved residue(s) required for the propagation of feature annotation.</text>
</comment>
<dbReference type="Pfam" id="PF23298">
    <property type="entry name" value="FZ_RECK"/>
    <property type="match status" value="1"/>
</dbReference>
<feature type="chain" id="PRO_5025642836" evidence="4">
    <location>
        <begin position="25"/>
        <end position="764"/>
    </location>
</feature>
<dbReference type="GO" id="GO:0005886">
    <property type="term" value="C:plasma membrane"/>
    <property type="evidence" value="ECO:0007669"/>
    <property type="project" value="TreeGrafter"/>
</dbReference>
<dbReference type="PANTHER" id="PTHR13487:SF3">
    <property type="entry name" value="REVERSION-INDUCING CYSTEINE-RICH PROTEIN WITH KAZAL MOTIFS"/>
    <property type="match status" value="1"/>
</dbReference>
<evidence type="ECO:0000256" key="1">
    <source>
        <dbReference type="ARBA" id="ARBA00023157"/>
    </source>
</evidence>
<keyword evidence="7" id="KW-1185">Reference proteome</keyword>
<dbReference type="OrthoDB" id="5956770at2759"/>
<feature type="disulfide bond" evidence="2">
    <location>
        <begin position="283"/>
        <end position="321"/>
    </location>
</feature>
<evidence type="ECO:0000313" key="6">
    <source>
        <dbReference type="EMBL" id="KAF0294685.1"/>
    </source>
</evidence>
<dbReference type="InterPro" id="IPR036790">
    <property type="entry name" value="Frizzled_dom_sf"/>
</dbReference>
<gene>
    <name evidence="6" type="primary">RECK_1</name>
    <name evidence="6" type="ORF">FJT64_007718</name>
</gene>
<evidence type="ECO:0000313" key="7">
    <source>
        <dbReference type="Proteomes" id="UP000440578"/>
    </source>
</evidence>
<evidence type="ECO:0000256" key="4">
    <source>
        <dbReference type="SAM" id="SignalP"/>
    </source>
</evidence>
<evidence type="ECO:0000256" key="3">
    <source>
        <dbReference type="SAM" id="Phobius"/>
    </source>
</evidence>
<feature type="signal peptide" evidence="4">
    <location>
        <begin position="1"/>
        <end position="24"/>
    </location>
</feature>
<keyword evidence="3" id="KW-1133">Transmembrane helix</keyword>
<dbReference type="InterPro" id="IPR039016">
    <property type="entry name" value="RECK"/>
</dbReference>
<dbReference type="Pfam" id="PF22961">
    <property type="entry name" value="RECK-like_N"/>
    <property type="match status" value="1"/>
</dbReference>
<keyword evidence="3" id="KW-0812">Transmembrane</keyword>
<keyword evidence="4" id="KW-0732">Signal</keyword>
<dbReference type="InterPro" id="IPR056979">
    <property type="entry name" value="FZ_RECK"/>
</dbReference>
<dbReference type="InterPro" id="IPR020067">
    <property type="entry name" value="Frizzled_dom"/>
</dbReference>
<dbReference type="InterPro" id="IPR056978">
    <property type="entry name" value="CC4_RECK"/>
</dbReference>
<evidence type="ECO:0000256" key="2">
    <source>
        <dbReference type="PROSITE-ProRule" id="PRU00090"/>
    </source>
</evidence>
<sequence>MLWSPQSSPLLILPLLLALPSNDATNNNGSSRWRGASCCREAVVPGCAVACKRATSVPELERHCRRSHEGELYNCLAEQKRAKGGKNGKARDFIEDEEIQEVIKCCQGASSAPCRTACRELQEAAPAAREAALTRLQDTACGQEDAAFWECHGGGPPAPELPSHRLELHCCPLGDTAQCRQLCTHTYSLRWHDQGPRFETRCLDANFGETRMRHCIRDAEAPCLPSSGRLHFCKGVTDEGSGLYRRWDKGADDNAKSEFLGWMRTGALGLSFRNLSIITTGRCKTELKRLACLLHLRPCRRSDHEPAQLCRSDCVRLLETCLSPAGDEADPATLCELMAAPEPDCVRAMTLDTSPLSVSENTLEPELFHGDETQWRSQVTSPCHPSPCEAGMVCRVAAPNLSTRHCLPGCRLSTVSSSMVALGSSVLLPPVDGDGGHLSLLLCAPDPGGGPPQLTRCTSVTVPSSIPCDAFDTKIDSGTVVHQRCLSCVCVDGDLLCRTAPECLKSSRPLKSAASVGALQPTCVHIHTQRCVPSQLNFDPCEVRPCPTGHRCLPQPDICVDSLQPCELHTCVPEAPEAVAEAAATCQRSQSSVLAAEESDWHQPFVACPVSAEECDAPLPPCGTAGDNGTVLPPCGSALRLYFSRRRLAALGSPVPARSVLSALRRLVGTAECALTGRLEAARQLTVMVIGERPAAAAVCRLEADKLRVWLSSGSPAVASEPALWPVVFAEMVLDPAASGAAVTSGPAALVLVLAGVVRWCLTR</sequence>
<name>A0A6A4VKV7_AMPAM</name>
<dbReference type="GO" id="GO:0008191">
    <property type="term" value="F:metalloendopeptidase inhibitor activity"/>
    <property type="evidence" value="ECO:0007669"/>
    <property type="project" value="InterPro"/>
</dbReference>
<dbReference type="PROSITE" id="PS50038">
    <property type="entry name" value="FZ"/>
    <property type="match status" value="1"/>
</dbReference>
<dbReference type="Gene3D" id="1.10.2000.10">
    <property type="entry name" value="Frizzled cysteine-rich domain"/>
    <property type="match status" value="1"/>
</dbReference>
<proteinExistence type="predicted"/>
<dbReference type="GO" id="GO:0030198">
    <property type="term" value="P:extracellular matrix organization"/>
    <property type="evidence" value="ECO:0007669"/>
    <property type="project" value="TreeGrafter"/>
</dbReference>
<dbReference type="PANTHER" id="PTHR13487">
    <property type="entry name" value="SERINE PROTEASE INHIBITOR"/>
    <property type="match status" value="1"/>
</dbReference>
<organism evidence="6 7">
    <name type="scientific">Amphibalanus amphitrite</name>
    <name type="common">Striped barnacle</name>
    <name type="synonym">Balanus amphitrite</name>
    <dbReference type="NCBI Taxonomy" id="1232801"/>
    <lineage>
        <taxon>Eukaryota</taxon>
        <taxon>Metazoa</taxon>
        <taxon>Ecdysozoa</taxon>
        <taxon>Arthropoda</taxon>
        <taxon>Crustacea</taxon>
        <taxon>Multicrustacea</taxon>
        <taxon>Cirripedia</taxon>
        <taxon>Thoracica</taxon>
        <taxon>Thoracicalcarea</taxon>
        <taxon>Balanomorpha</taxon>
        <taxon>Balanoidea</taxon>
        <taxon>Balanidae</taxon>
        <taxon>Amphibalaninae</taxon>
        <taxon>Amphibalanus</taxon>
    </lineage>
</organism>
<dbReference type="AlphaFoldDB" id="A0A6A4VKV7"/>
<dbReference type="Pfam" id="PF23332">
    <property type="entry name" value="CC4_RECK"/>
    <property type="match status" value="1"/>
</dbReference>
<keyword evidence="3" id="KW-0472">Membrane</keyword>